<organism evidence="1 2">
    <name type="scientific">Cereibacter changlensis</name>
    <dbReference type="NCBI Taxonomy" id="402884"/>
    <lineage>
        <taxon>Bacteria</taxon>
        <taxon>Pseudomonadati</taxon>
        <taxon>Pseudomonadota</taxon>
        <taxon>Alphaproteobacteria</taxon>
        <taxon>Rhodobacterales</taxon>
        <taxon>Paracoccaceae</taxon>
        <taxon>Cereibacter</taxon>
    </lineage>
</organism>
<accession>A0A4U0YSX3</accession>
<sequence>MAGDLPEHYFRIRDNGAAVFRLDPGTRQRRLEMEQIATVNIRNGEIKPQGDRALTPEDLSCIRGWIAERSALLARRELDEIRRVVEQLNLATQWAQTKAEPAQLEEVTDRLLLAMHDLRTVLVRKTAERLGPDGG</sequence>
<comment type="caution">
    <text evidence="1">The sequence shown here is derived from an EMBL/GenBank/DDBJ whole genome shotgun (WGS) entry which is preliminary data.</text>
</comment>
<proteinExistence type="predicted"/>
<dbReference type="RefSeq" id="WP_136794102.1">
    <property type="nucleotide sequence ID" value="NZ_SWAU01000274.1"/>
</dbReference>
<evidence type="ECO:0000313" key="1">
    <source>
        <dbReference type="EMBL" id="TKA94825.1"/>
    </source>
</evidence>
<protein>
    <submittedName>
        <fullName evidence="1">Uncharacterized protein</fullName>
    </submittedName>
</protein>
<evidence type="ECO:0000313" key="2">
    <source>
        <dbReference type="Proteomes" id="UP000306340"/>
    </source>
</evidence>
<dbReference type="EMBL" id="SWAU01000274">
    <property type="protein sequence ID" value="TKA94825.1"/>
    <property type="molecule type" value="Genomic_DNA"/>
</dbReference>
<gene>
    <name evidence="1" type="ORF">FAZ78_20170</name>
</gene>
<reference evidence="1 2" key="1">
    <citation type="submission" date="2019-04" db="EMBL/GenBank/DDBJ databases">
        <title>Crypto-aerobic microbial life in anoxic (sulfidic) marine sediments.</title>
        <authorList>
            <person name="Bhattacharya S."/>
            <person name="Roy C."/>
            <person name="Mondal N."/>
            <person name="Sarkar J."/>
            <person name="Mandal S."/>
            <person name="Rameez M.J."/>
            <person name="Ghosh W."/>
        </authorList>
    </citation>
    <scope>NUCLEOTIDE SEQUENCE [LARGE SCALE GENOMIC DNA]</scope>
    <source>
        <strain evidence="1 2">SBBC</strain>
    </source>
</reference>
<dbReference type="AlphaFoldDB" id="A0A4U0YSX3"/>
<name>A0A4U0YSX3_9RHOB</name>
<dbReference type="Proteomes" id="UP000306340">
    <property type="component" value="Unassembled WGS sequence"/>
</dbReference>